<evidence type="ECO:0000256" key="1">
    <source>
        <dbReference type="SAM" id="MobiDB-lite"/>
    </source>
</evidence>
<dbReference type="AlphaFoldDB" id="A0A166QE33"/>
<reference evidence="2 3" key="1">
    <citation type="journal article" date="2016" name="Mol. Biol. Evol.">
        <title>Comparative Genomics of Early-Diverging Mushroom-Forming Fungi Provides Insights into the Origins of Lignocellulose Decay Capabilities.</title>
        <authorList>
            <person name="Nagy L.G."/>
            <person name="Riley R."/>
            <person name="Tritt A."/>
            <person name="Adam C."/>
            <person name="Daum C."/>
            <person name="Floudas D."/>
            <person name="Sun H."/>
            <person name="Yadav J.S."/>
            <person name="Pangilinan J."/>
            <person name="Larsson K.H."/>
            <person name="Matsuura K."/>
            <person name="Barry K."/>
            <person name="Labutti K."/>
            <person name="Kuo R."/>
            <person name="Ohm R.A."/>
            <person name="Bhattacharya S.S."/>
            <person name="Shirouzu T."/>
            <person name="Yoshinaga Y."/>
            <person name="Martin F.M."/>
            <person name="Grigoriev I.V."/>
            <person name="Hibbett D.S."/>
        </authorList>
    </citation>
    <scope>NUCLEOTIDE SEQUENCE [LARGE SCALE GENOMIC DNA]</scope>
    <source>
        <strain evidence="2 3">CBS 109695</strain>
    </source>
</reference>
<accession>A0A166QE33</accession>
<feature type="compositionally biased region" description="Low complexity" evidence="1">
    <location>
        <begin position="232"/>
        <end position="243"/>
    </location>
</feature>
<gene>
    <name evidence="2" type="ORF">FIBSPDRAFT_886929</name>
</gene>
<dbReference type="EMBL" id="KV417511">
    <property type="protein sequence ID" value="KZP27046.1"/>
    <property type="molecule type" value="Genomic_DNA"/>
</dbReference>
<evidence type="ECO:0000313" key="3">
    <source>
        <dbReference type="Proteomes" id="UP000076532"/>
    </source>
</evidence>
<organism evidence="2 3">
    <name type="scientific">Athelia psychrophila</name>
    <dbReference type="NCBI Taxonomy" id="1759441"/>
    <lineage>
        <taxon>Eukaryota</taxon>
        <taxon>Fungi</taxon>
        <taxon>Dikarya</taxon>
        <taxon>Basidiomycota</taxon>
        <taxon>Agaricomycotina</taxon>
        <taxon>Agaricomycetes</taxon>
        <taxon>Agaricomycetidae</taxon>
        <taxon>Atheliales</taxon>
        <taxon>Atheliaceae</taxon>
        <taxon>Athelia</taxon>
    </lineage>
</organism>
<proteinExistence type="predicted"/>
<keyword evidence="3" id="KW-1185">Reference proteome</keyword>
<sequence>MRETRVVAAPALARTHLPPPALPALPTSSARVRPPAVLDLAVLVPPCTRVRSVGCCCEVREHLEFAGWDAERGERRLRLLRRGRVLVWQSQEEGGRVGLQGRLRARRRPPRPLPRPAERAHTQKLVQQRPPKRAVECELLPRYELEPAMLGELGVARAVEVAAGAAAARALARGGAAGVQGGEVVEGEGGRARAGAAAAAGAGVAARGAVAEERVGAAAASPPLPPAPAPALPRVGGAPRAAPPGDGRALLVPCMDVQHAYARGPRRLLRALRFGTHQWQHFALRW</sequence>
<feature type="compositionally biased region" description="Pro residues" evidence="1">
    <location>
        <begin position="222"/>
        <end position="231"/>
    </location>
</feature>
<dbReference type="Proteomes" id="UP000076532">
    <property type="component" value="Unassembled WGS sequence"/>
</dbReference>
<name>A0A166QE33_9AGAM</name>
<protein>
    <submittedName>
        <fullName evidence="2">Uncharacterized protein</fullName>
    </submittedName>
</protein>
<feature type="region of interest" description="Disordered" evidence="1">
    <location>
        <begin position="104"/>
        <end position="130"/>
    </location>
</feature>
<evidence type="ECO:0000313" key="2">
    <source>
        <dbReference type="EMBL" id="KZP27046.1"/>
    </source>
</evidence>
<feature type="region of interest" description="Disordered" evidence="1">
    <location>
        <begin position="218"/>
        <end position="243"/>
    </location>
</feature>